<gene>
    <name evidence="2" type="ORF">SAMN04488579_101122</name>
</gene>
<dbReference type="AlphaFoldDB" id="A0A1H3AP13"/>
<feature type="transmembrane region" description="Helical" evidence="1">
    <location>
        <begin position="205"/>
        <end position="224"/>
    </location>
</feature>
<feature type="transmembrane region" description="Helical" evidence="1">
    <location>
        <begin position="163"/>
        <end position="184"/>
    </location>
</feature>
<dbReference type="InterPro" id="IPR007441">
    <property type="entry name" value="EutH"/>
</dbReference>
<evidence type="ECO:0000256" key="1">
    <source>
        <dbReference type="SAM" id="Phobius"/>
    </source>
</evidence>
<proteinExistence type="predicted"/>
<feature type="transmembrane region" description="Helical" evidence="1">
    <location>
        <begin position="330"/>
        <end position="353"/>
    </location>
</feature>
<dbReference type="PANTHER" id="PTHR40089:SF1">
    <property type="entry name" value="ETHANOLAMINE PERMEASE EUTH-RELATED"/>
    <property type="match status" value="1"/>
</dbReference>
<evidence type="ECO:0000313" key="2">
    <source>
        <dbReference type="EMBL" id="SDX31426.1"/>
    </source>
</evidence>
<feature type="transmembrane region" description="Helical" evidence="1">
    <location>
        <begin position="236"/>
        <end position="259"/>
    </location>
</feature>
<organism evidence="2 3">
    <name type="scientific">Eubacterium barkeri</name>
    <name type="common">Clostridium barkeri</name>
    <dbReference type="NCBI Taxonomy" id="1528"/>
    <lineage>
        <taxon>Bacteria</taxon>
        <taxon>Bacillati</taxon>
        <taxon>Bacillota</taxon>
        <taxon>Clostridia</taxon>
        <taxon>Eubacteriales</taxon>
        <taxon>Eubacteriaceae</taxon>
        <taxon>Eubacterium</taxon>
    </lineage>
</organism>
<sequence length="358" mass="38257">MNNVLVLVMLALWVLGFLDSLSGGHLKISKGYFDGVKQIGNMVMLIVGFYCISVVVATRYLDTITAVSGVLPFDPAVLVTMVLETGMGGLPVAQAIASTPELGLFAGTLVASSIGCLVCFMMPVILSFIDGEDLGIIMNGIIPGVLAVPPTLFIGGLLLSVPLGVLCLNLLPVLFVCALLILGVSRFPQATQRGLLFFGRFMERLAHFATIIVIIGLFLPEMALVPRDQALEGLGIALKMTVTLGGGMVLSEAIIHYFNRSIAALSRQIGINTYSLLGILLSFMSSLIMLPMFKDMDYEGKLMNGAFSVMGSYVIGAQMAFVAQFTTGSTLVIFMGMKVLAGFLGMAMARFMFKKHLI</sequence>
<keyword evidence="1" id="KW-0812">Transmembrane</keyword>
<dbReference type="PANTHER" id="PTHR40089">
    <property type="entry name" value="ETHANOLAMINE UTILIZATION PROTEIN EUTH"/>
    <property type="match status" value="1"/>
</dbReference>
<feature type="transmembrane region" description="Helical" evidence="1">
    <location>
        <begin position="271"/>
        <end position="293"/>
    </location>
</feature>
<dbReference type="GO" id="GO:0005886">
    <property type="term" value="C:plasma membrane"/>
    <property type="evidence" value="ECO:0007669"/>
    <property type="project" value="TreeGrafter"/>
</dbReference>
<feature type="transmembrane region" description="Helical" evidence="1">
    <location>
        <begin position="136"/>
        <end position="157"/>
    </location>
</feature>
<dbReference type="GO" id="GO:0034228">
    <property type="term" value="F:ethanolamine transmembrane transporter activity"/>
    <property type="evidence" value="ECO:0007669"/>
    <property type="project" value="InterPro"/>
</dbReference>
<reference evidence="3" key="1">
    <citation type="submission" date="2016-10" db="EMBL/GenBank/DDBJ databases">
        <authorList>
            <person name="Varghese N."/>
            <person name="Submissions S."/>
        </authorList>
    </citation>
    <scope>NUCLEOTIDE SEQUENCE [LARGE SCALE GENOMIC DNA]</scope>
    <source>
        <strain evidence="3">VPI 5359</strain>
    </source>
</reference>
<dbReference type="EMBL" id="FNOU01000001">
    <property type="protein sequence ID" value="SDX31426.1"/>
    <property type="molecule type" value="Genomic_DNA"/>
</dbReference>
<dbReference type="RefSeq" id="WP_090242368.1">
    <property type="nucleotide sequence ID" value="NZ_FNOU01000001.1"/>
</dbReference>
<feature type="transmembrane region" description="Helical" evidence="1">
    <location>
        <begin position="103"/>
        <end position="129"/>
    </location>
</feature>
<keyword evidence="3" id="KW-1185">Reference proteome</keyword>
<protein>
    <submittedName>
        <fullName evidence="2">Ethanolamine transporter</fullName>
    </submittedName>
</protein>
<keyword evidence="1" id="KW-0472">Membrane</keyword>
<dbReference type="STRING" id="1528.SAMN04488579_101122"/>
<dbReference type="OrthoDB" id="9778282at2"/>
<accession>A0A1H3AP13</accession>
<feature type="transmembrane region" description="Helical" evidence="1">
    <location>
        <begin position="305"/>
        <end position="323"/>
    </location>
</feature>
<dbReference type="Pfam" id="PF04346">
    <property type="entry name" value="EutH"/>
    <property type="match status" value="1"/>
</dbReference>
<dbReference type="Proteomes" id="UP000199652">
    <property type="component" value="Unassembled WGS sequence"/>
</dbReference>
<name>A0A1H3AP13_EUBBA</name>
<evidence type="ECO:0000313" key="3">
    <source>
        <dbReference type="Proteomes" id="UP000199652"/>
    </source>
</evidence>
<keyword evidence="1" id="KW-1133">Transmembrane helix</keyword>
<feature type="transmembrane region" description="Helical" evidence="1">
    <location>
        <begin position="39"/>
        <end position="57"/>
    </location>
</feature>